<feature type="domain" description="C2H2-type" evidence="13">
    <location>
        <begin position="527"/>
        <end position="554"/>
    </location>
</feature>
<evidence type="ECO:0000256" key="10">
    <source>
        <dbReference type="ARBA" id="ARBA00023242"/>
    </source>
</evidence>
<keyword evidence="7" id="KW-0805">Transcription regulation</keyword>
<dbReference type="SUPFAM" id="SSF57667">
    <property type="entry name" value="beta-beta-alpha zinc fingers"/>
    <property type="match status" value="3"/>
</dbReference>
<dbReference type="PROSITE" id="PS50157">
    <property type="entry name" value="ZINC_FINGER_C2H2_2"/>
    <property type="match status" value="6"/>
</dbReference>
<dbReference type="Gene3D" id="3.30.160.60">
    <property type="entry name" value="Classic Zinc Finger"/>
    <property type="match status" value="5"/>
</dbReference>
<name>A0A974HEU2_XENLA</name>
<sequence>MRGQQQNCAAQEQAHQDHMRAEQQMDMESGILQQETDKAAQEPIENRFTQTEQRGMVVQKKRLQTIWKRPAVMEYRTTSAYKIVQNLLEKMSPDDDIETFLAVFERVAEHSKLPHDEWAAVIAPYLSGKSLKAYLGLSKQDAKDYTKLKEEILSSEGITLAGHAQCLHNWSYSSERSVRSQMYDLLSLANNWLQPEVSTPAQIIERVVLDKFVRSLPSSIQVWIGKRGPRDVDQLVSLVEWYNAMVDHLHGSSPKSSLMGGKIPGCLGYPGAGTDFFPIKVEKEESYSADDPRPMENVLAARGFHAADPNKLQIKSETEEPDSEHQPNPMGSSEIAFTAGVESCLEHKASWDLGMHRIDLTQLNLQVPEAKASTHTPESSQTSGESEGFSLPREKTKPELNSSPRNRQRSTRWKMTHFPCSKCGMTFSTRTDLIKHLCVGKNDIVSQHSSEVGDPLGAKGERYSHAEGKPFKCHECGMDFADEPSLQFHQMMHAEDRPFQCNQCGRKFSLRSSLSNHERNQSCEQPFRCKECGKIFSRKSSLHSHQKIHTGERPFICMECGKSFYENSDLRKHQKSHTGEKPFSCPQCGRKFSLVCNLHKHRKLHEREHLPHMDNVFLDGMIF</sequence>
<evidence type="ECO:0000256" key="3">
    <source>
        <dbReference type="ARBA" id="ARBA00022723"/>
    </source>
</evidence>
<dbReference type="Pfam" id="PF00096">
    <property type="entry name" value="zf-C2H2"/>
    <property type="match status" value="4"/>
</dbReference>
<dbReference type="FunFam" id="3.30.160.60:FF:000690">
    <property type="entry name" value="Zinc finger protein 354C"/>
    <property type="match status" value="1"/>
</dbReference>
<reference evidence="16" key="1">
    <citation type="journal article" date="2016" name="Nature">
        <title>Genome evolution in the allotetraploid frog Xenopus laevis.</title>
        <authorList>
            <person name="Session A.M."/>
            <person name="Uno Y."/>
            <person name="Kwon T."/>
            <person name="Chapman J.A."/>
            <person name="Toyoda A."/>
            <person name="Takahashi S."/>
            <person name="Fukui A."/>
            <person name="Hikosaka A."/>
            <person name="Suzuki A."/>
            <person name="Kondo M."/>
            <person name="van Heeringen S.J."/>
            <person name="Quigley I."/>
            <person name="Heinz S."/>
            <person name="Ogino H."/>
            <person name="Ochi H."/>
            <person name="Hellsten U."/>
            <person name="Lyons J.B."/>
            <person name="Simakov O."/>
            <person name="Putnam N."/>
            <person name="Stites J."/>
            <person name="Kuroki Y."/>
            <person name="Tanaka T."/>
            <person name="Michiue T."/>
            <person name="Watanabe M."/>
            <person name="Bogdanovic O."/>
            <person name="Lister R."/>
            <person name="Georgiou G."/>
            <person name="Paranjpe S.S."/>
            <person name="van Kruijsbergen I."/>
            <person name="Shu S."/>
            <person name="Carlson J."/>
            <person name="Kinoshita T."/>
            <person name="Ohta Y."/>
            <person name="Mawaribuchi S."/>
            <person name="Jenkins J."/>
            <person name="Grimwood J."/>
            <person name="Schmutz J."/>
            <person name="Mitros T."/>
            <person name="Mozaffari S.V."/>
            <person name="Suzuki Y."/>
            <person name="Haramoto Y."/>
            <person name="Yamamoto T.S."/>
            <person name="Takagi C."/>
            <person name="Heald R."/>
            <person name="Miller K."/>
            <person name="Haudenschild C."/>
            <person name="Kitzman J."/>
            <person name="Nakayama T."/>
            <person name="Izutsu Y."/>
            <person name="Robert J."/>
            <person name="Fortriede J."/>
            <person name="Burns K."/>
            <person name="Lotay V."/>
            <person name="Karimi K."/>
            <person name="Yasuoka Y."/>
            <person name="Dichmann D.S."/>
            <person name="Flajnik M.F."/>
            <person name="Houston D.W."/>
            <person name="Shendure J."/>
            <person name="DuPasquier L."/>
            <person name="Vize P.D."/>
            <person name="Zorn A.M."/>
            <person name="Ito M."/>
            <person name="Marcotte E.M."/>
            <person name="Wallingford J.B."/>
            <person name="Ito Y."/>
            <person name="Asashima M."/>
            <person name="Ueno N."/>
            <person name="Matsuda Y."/>
            <person name="Veenstra G.J."/>
            <person name="Fujiyama A."/>
            <person name="Harland R.M."/>
            <person name="Taira M."/>
            <person name="Rokhsar D.S."/>
        </authorList>
    </citation>
    <scope>NUCLEOTIDE SEQUENCE [LARGE SCALE GENOMIC DNA]</scope>
    <source>
        <strain evidence="16">J</strain>
    </source>
</reference>
<evidence type="ECO:0000256" key="2">
    <source>
        <dbReference type="ARBA" id="ARBA00006991"/>
    </source>
</evidence>
<comment type="similarity">
    <text evidence="2">Belongs to the krueppel C2H2-type zinc-finger protein family.</text>
</comment>
<keyword evidence="5 11" id="KW-0863">Zinc-finger</keyword>
<feature type="domain" description="C2H2-type" evidence="13">
    <location>
        <begin position="418"/>
        <end position="453"/>
    </location>
</feature>
<evidence type="ECO:0000256" key="6">
    <source>
        <dbReference type="ARBA" id="ARBA00022833"/>
    </source>
</evidence>
<accession>A0A974HEU2</accession>
<dbReference type="FunFam" id="3.30.160.60:FF:000176">
    <property type="entry name" value="zinc finger protein 70"/>
    <property type="match status" value="1"/>
</dbReference>
<dbReference type="SUPFAM" id="SSF47353">
    <property type="entry name" value="Retrovirus capsid dimerization domain-like"/>
    <property type="match status" value="1"/>
</dbReference>
<keyword evidence="4" id="KW-0677">Repeat</keyword>
<evidence type="ECO:0000256" key="12">
    <source>
        <dbReference type="SAM" id="MobiDB-lite"/>
    </source>
</evidence>
<keyword evidence="6" id="KW-0862">Zinc</keyword>
<evidence type="ECO:0000256" key="5">
    <source>
        <dbReference type="ARBA" id="ARBA00022771"/>
    </source>
</evidence>
<feature type="region of interest" description="Disordered" evidence="12">
    <location>
        <begin position="369"/>
        <end position="411"/>
    </location>
</feature>
<dbReference type="InterPro" id="IPR036236">
    <property type="entry name" value="Znf_C2H2_sf"/>
</dbReference>
<keyword evidence="9" id="KW-0804">Transcription</keyword>
<dbReference type="PANTHER" id="PTHR23226:SF373">
    <property type="entry name" value="GASTRULA ZINC FINGER PROTEIN 5-1"/>
    <property type="match status" value="1"/>
</dbReference>
<evidence type="ECO:0000313" key="15">
    <source>
        <dbReference type="EMBL" id="OCT75288.1"/>
    </source>
</evidence>
<evidence type="ECO:0000256" key="11">
    <source>
        <dbReference type="PROSITE-ProRule" id="PRU00042"/>
    </source>
</evidence>
<dbReference type="FunFam" id="3.30.160.60:FF:002063">
    <property type="entry name" value="RB associated KRAB zinc finger"/>
    <property type="match status" value="1"/>
</dbReference>
<keyword evidence="8" id="KW-0238">DNA-binding</keyword>
<dbReference type="InterPro" id="IPR038269">
    <property type="entry name" value="SCAN_sf"/>
</dbReference>
<evidence type="ECO:0000256" key="8">
    <source>
        <dbReference type="ARBA" id="ARBA00023125"/>
    </source>
</evidence>
<gene>
    <name evidence="15" type="ORF">XELAEV_18030466mg</name>
</gene>
<dbReference type="EMBL" id="CM004476">
    <property type="protein sequence ID" value="OCT75288.1"/>
    <property type="molecule type" value="Genomic_DNA"/>
</dbReference>
<dbReference type="GO" id="GO:0000981">
    <property type="term" value="F:DNA-binding transcription factor activity, RNA polymerase II-specific"/>
    <property type="evidence" value="ECO:0007669"/>
    <property type="project" value="TreeGrafter"/>
</dbReference>
<feature type="compositionally biased region" description="Polar residues" evidence="12">
    <location>
        <begin position="373"/>
        <end position="385"/>
    </location>
</feature>
<feature type="domain" description="C2H2-type" evidence="13">
    <location>
        <begin position="583"/>
        <end position="610"/>
    </location>
</feature>
<evidence type="ECO:0000259" key="13">
    <source>
        <dbReference type="PROSITE" id="PS50157"/>
    </source>
</evidence>
<dbReference type="InterPro" id="IPR013087">
    <property type="entry name" value="Znf_C2H2_type"/>
</dbReference>
<evidence type="ECO:0000259" key="14">
    <source>
        <dbReference type="PROSITE" id="PS50804"/>
    </source>
</evidence>
<evidence type="ECO:0000256" key="4">
    <source>
        <dbReference type="ARBA" id="ARBA00022737"/>
    </source>
</evidence>
<dbReference type="FunFam" id="3.30.160.60:FF:000446">
    <property type="entry name" value="Zinc finger protein"/>
    <property type="match status" value="1"/>
</dbReference>
<feature type="domain" description="C2H2-type" evidence="13">
    <location>
        <begin position="471"/>
        <end position="498"/>
    </location>
</feature>
<evidence type="ECO:0000256" key="9">
    <source>
        <dbReference type="ARBA" id="ARBA00023163"/>
    </source>
</evidence>
<dbReference type="SMART" id="SM00355">
    <property type="entry name" value="ZnF_C2H2"/>
    <property type="match status" value="6"/>
</dbReference>
<feature type="region of interest" description="Disordered" evidence="12">
    <location>
        <begin position="1"/>
        <end position="23"/>
    </location>
</feature>
<dbReference type="Proteomes" id="UP000694892">
    <property type="component" value="Chromosome 6L"/>
</dbReference>
<dbReference type="FunFam" id="3.30.160.60:FF:000320">
    <property type="entry name" value="Zinc finger protein 777"/>
    <property type="match status" value="1"/>
</dbReference>
<evidence type="ECO:0000256" key="7">
    <source>
        <dbReference type="ARBA" id="ARBA00023015"/>
    </source>
</evidence>
<dbReference type="PANTHER" id="PTHR23226">
    <property type="entry name" value="ZINC FINGER AND SCAN DOMAIN-CONTAINING"/>
    <property type="match status" value="1"/>
</dbReference>
<feature type="domain" description="C2H2-type" evidence="13">
    <location>
        <begin position="555"/>
        <end position="582"/>
    </location>
</feature>
<feature type="compositionally biased region" description="Polar residues" evidence="12">
    <location>
        <begin position="1"/>
        <end position="10"/>
    </location>
</feature>
<dbReference type="InterPro" id="IPR003309">
    <property type="entry name" value="SCAN_dom"/>
</dbReference>
<keyword evidence="3" id="KW-0479">Metal-binding</keyword>
<feature type="compositionally biased region" description="Basic and acidic residues" evidence="12">
    <location>
        <begin position="14"/>
        <end position="23"/>
    </location>
</feature>
<dbReference type="GO" id="GO:0008270">
    <property type="term" value="F:zinc ion binding"/>
    <property type="evidence" value="ECO:0007669"/>
    <property type="project" value="UniProtKB-KW"/>
</dbReference>
<keyword evidence="10" id="KW-0539">Nucleus</keyword>
<feature type="domain" description="C2H2-type" evidence="13">
    <location>
        <begin position="499"/>
        <end position="526"/>
    </location>
</feature>
<evidence type="ECO:0000313" key="16">
    <source>
        <dbReference type="Proteomes" id="UP000694892"/>
    </source>
</evidence>
<evidence type="ECO:0000256" key="1">
    <source>
        <dbReference type="ARBA" id="ARBA00004123"/>
    </source>
</evidence>
<protein>
    <submittedName>
        <fullName evidence="15">Uncharacterized protein</fullName>
    </submittedName>
</protein>
<proteinExistence type="inferred from homology"/>
<organism evidence="15 16">
    <name type="scientific">Xenopus laevis</name>
    <name type="common">African clawed frog</name>
    <dbReference type="NCBI Taxonomy" id="8355"/>
    <lineage>
        <taxon>Eukaryota</taxon>
        <taxon>Metazoa</taxon>
        <taxon>Chordata</taxon>
        <taxon>Craniata</taxon>
        <taxon>Vertebrata</taxon>
        <taxon>Euteleostomi</taxon>
        <taxon>Amphibia</taxon>
        <taxon>Batrachia</taxon>
        <taxon>Anura</taxon>
        <taxon>Pipoidea</taxon>
        <taxon>Pipidae</taxon>
        <taxon>Xenopodinae</taxon>
        <taxon>Xenopus</taxon>
        <taxon>Xenopus</taxon>
    </lineage>
</organism>
<dbReference type="AlphaFoldDB" id="A0A974HEU2"/>
<dbReference type="GO" id="GO:0000978">
    <property type="term" value="F:RNA polymerase II cis-regulatory region sequence-specific DNA binding"/>
    <property type="evidence" value="ECO:0007669"/>
    <property type="project" value="TreeGrafter"/>
</dbReference>
<dbReference type="PROSITE" id="PS50804">
    <property type="entry name" value="SCAN_BOX"/>
    <property type="match status" value="1"/>
</dbReference>
<dbReference type="Gene3D" id="1.10.4020.10">
    <property type="entry name" value="DNA breaking-rejoining enzymes"/>
    <property type="match status" value="1"/>
</dbReference>
<dbReference type="PROSITE" id="PS00028">
    <property type="entry name" value="ZINC_FINGER_C2H2_1"/>
    <property type="match status" value="4"/>
</dbReference>
<dbReference type="Pfam" id="PF02023">
    <property type="entry name" value="SCAN"/>
    <property type="match status" value="1"/>
</dbReference>
<dbReference type="GO" id="GO:0005634">
    <property type="term" value="C:nucleus"/>
    <property type="evidence" value="ECO:0007669"/>
    <property type="project" value="UniProtKB-SubCell"/>
</dbReference>
<comment type="subcellular location">
    <subcellularLocation>
        <location evidence="1">Nucleus</location>
    </subcellularLocation>
</comment>
<feature type="domain" description="SCAN box" evidence="14">
    <location>
        <begin position="165"/>
        <end position="240"/>
    </location>
</feature>